<dbReference type="PANTHER" id="PTHR44579">
    <property type="entry name" value="OS01G0730500 PROTEIN"/>
    <property type="match status" value="1"/>
</dbReference>
<dbReference type="SUPFAM" id="SSF46565">
    <property type="entry name" value="Chaperone J-domain"/>
    <property type="match status" value="1"/>
</dbReference>
<dbReference type="Pfam" id="PF13370">
    <property type="entry name" value="Fer4_13"/>
    <property type="match status" value="1"/>
</dbReference>
<evidence type="ECO:0000259" key="3">
    <source>
        <dbReference type="PROSITE" id="PS51379"/>
    </source>
</evidence>
<dbReference type="PROSITE" id="PS00198">
    <property type="entry name" value="4FE4S_FER_1"/>
    <property type="match status" value="1"/>
</dbReference>
<reference evidence="4 5" key="1">
    <citation type="submission" date="2023-10" db="EMBL/GenBank/DDBJ databases">
        <authorList>
            <person name="Maclean D."/>
            <person name="Macfadyen A."/>
        </authorList>
    </citation>
    <scope>NUCLEOTIDE SEQUENCE [LARGE SCALE GENOMIC DNA]</scope>
</reference>
<dbReference type="Pfam" id="PF00226">
    <property type="entry name" value="DnaJ"/>
    <property type="match status" value="1"/>
</dbReference>
<dbReference type="Proteomes" id="UP001314263">
    <property type="component" value="Unassembled WGS sequence"/>
</dbReference>
<dbReference type="InterPro" id="IPR017896">
    <property type="entry name" value="4Fe4S_Fe-S-bd"/>
</dbReference>
<protein>
    <submittedName>
        <fullName evidence="4">Uncharacterized protein</fullName>
    </submittedName>
</protein>
<dbReference type="CDD" id="cd06257">
    <property type="entry name" value="DnaJ"/>
    <property type="match status" value="1"/>
</dbReference>
<evidence type="ECO:0000313" key="5">
    <source>
        <dbReference type="Proteomes" id="UP001314263"/>
    </source>
</evidence>
<dbReference type="SMART" id="SM00271">
    <property type="entry name" value="DnaJ"/>
    <property type="match status" value="1"/>
</dbReference>
<feature type="domain" description="J" evidence="2">
    <location>
        <begin position="67"/>
        <end position="141"/>
    </location>
</feature>
<dbReference type="InterPro" id="IPR036869">
    <property type="entry name" value="J_dom_sf"/>
</dbReference>
<dbReference type="PANTHER" id="PTHR44579:SF2">
    <property type="entry name" value="OS01G0730500 PROTEIN"/>
    <property type="match status" value="1"/>
</dbReference>
<dbReference type="AlphaFoldDB" id="A0AAV1HY78"/>
<gene>
    <name evidence="4" type="ORF">CVIRNUC_001683</name>
</gene>
<dbReference type="PROSITE" id="PS50076">
    <property type="entry name" value="DNAJ_2"/>
    <property type="match status" value="1"/>
</dbReference>
<feature type="region of interest" description="Disordered" evidence="1">
    <location>
        <begin position="291"/>
        <end position="316"/>
    </location>
</feature>
<evidence type="ECO:0000313" key="4">
    <source>
        <dbReference type="EMBL" id="CAK0746310.1"/>
    </source>
</evidence>
<organism evidence="4 5">
    <name type="scientific">Coccomyxa viridis</name>
    <dbReference type="NCBI Taxonomy" id="1274662"/>
    <lineage>
        <taxon>Eukaryota</taxon>
        <taxon>Viridiplantae</taxon>
        <taxon>Chlorophyta</taxon>
        <taxon>core chlorophytes</taxon>
        <taxon>Trebouxiophyceae</taxon>
        <taxon>Trebouxiophyceae incertae sedis</taxon>
        <taxon>Coccomyxaceae</taxon>
        <taxon>Coccomyxa</taxon>
    </lineage>
</organism>
<accession>A0AAV1HY78</accession>
<dbReference type="SUPFAM" id="SSF54862">
    <property type="entry name" value="4Fe-4S ferredoxins"/>
    <property type="match status" value="1"/>
</dbReference>
<feature type="compositionally biased region" description="Low complexity" evidence="1">
    <location>
        <begin position="300"/>
        <end position="313"/>
    </location>
</feature>
<evidence type="ECO:0000259" key="2">
    <source>
        <dbReference type="PROSITE" id="PS50076"/>
    </source>
</evidence>
<keyword evidence="5" id="KW-1185">Reference proteome</keyword>
<dbReference type="EMBL" id="CAUYUE010000002">
    <property type="protein sequence ID" value="CAK0746310.1"/>
    <property type="molecule type" value="Genomic_DNA"/>
</dbReference>
<dbReference type="PROSITE" id="PS51379">
    <property type="entry name" value="4FE4S_FER_2"/>
    <property type="match status" value="1"/>
</dbReference>
<comment type="caution">
    <text evidence="4">The sequence shown here is derived from an EMBL/GenBank/DDBJ whole genome shotgun (WGS) entry which is preliminary data.</text>
</comment>
<dbReference type="Gene3D" id="3.30.70.20">
    <property type="match status" value="1"/>
</dbReference>
<dbReference type="InterPro" id="IPR001623">
    <property type="entry name" value="DnaJ_domain"/>
</dbReference>
<evidence type="ECO:0000256" key="1">
    <source>
        <dbReference type="SAM" id="MobiDB-lite"/>
    </source>
</evidence>
<proteinExistence type="predicted"/>
<name>A0AAV1HY78_9CHLO</name>
<sequence length="335" mass="37124">MVLSGGGLANLPASTCQRVLVRQKPVSLTRTIVYRRRQVLRPQKEQMKSRAYADGADPFSGLDEADDFYSILGVSPRATQKEIKQAYYNIMRACHPDVAGASISTDEEDDGSADDVCVFINAAVMETLMDPDKRAAYDALMGFTSGAINPFNDKSYTPDKVFVSEYDCIGCKNCANMCPKTFSLEDDYGRARAVQQGVDPDEELEAAIQSCPVDCIHWVTAPQLALLETTMLKMERVDTWVLMMGGGSGVDVFLEASIAWEKRQARIRAKREGDKQRSWLQWGAAATATAYSGPTHQEARQQQETAAATATAARKWREYQRNRSRTTIGHLPGRK</sequence>
<feature type="domain" description="4Fe-4S ferredoxin-type" evidence="3">
    <location>
        <begin position="159"/>
        <end position="187"/>
    </location>
</feature>
<dbReference type="Gene3D" id="1.10.287.110">
    <property type="entry name" value="DnaJ domain"/>
    <property type="match status" value="1"/>
</dbReference>
<dbReference type="InterPro" id="IPR017900">
    <property type="entry name" value="4Fe4S_Fe_S_CS"/>
</dbReference>